<evidence type="ECO:0000256" key="1">
    <source>
        <dbReference type="ARBA" id="ARBA00004429"/>
    </source>
</evidence>
<keyword evidence="3" id="KW-0472">Membrane</keyword>
<dbReference type="PANTHER" id="PTHR43702:SF3">
    <property type="entry name" value="PROTEIN TSGA"/>
    <property type="match status" value="1"/>
</dbReference>
<keyword evidence="3" id="KW-0812">Transmembrane</keyword>
<organism evidence="4">
    <name type="scientific">bioreactor metagenome</name>
    <dbReference type="NCBI Taxonomy" id="1076179"/>
    <lineage>
        <taxon>unclassified sequences</taxon>
        <taxon>metagenomes</taxon>
        <taxon>ecological metagenomes</taxon>
    </lineage>
</organism>
<accession>A0A645DPN2</accession>
<name>A0A645DPN2_9ZZZZ</name>
<sequence>MENRKQKLLIILAGAIILVKFSGKRFFYLSMLAALPALFIMLVFNNAWSILAMLFIVGLAVANVFSIIFSFALKRKPDHANEISGLMIMGVSGGAIILPIMGIVSDSLGQTGAMAVLLLLMIYLLYCSVQMKEETPVK</sequence>
<evidence type="ECO:0000256" key="2">
    <source>
        <dbReference type="ARBA" id="ARBA00022475"/>
    </source>
</evidence>
<dbReference type="PANTHER" id="PTHR43702">
    <property type="entry name" value="L-FUCOSE-PROTON SYMPORTER"/>
    <property type="match status" value="1"/>
</dbReference>
<dbReference type="InterPro" id="IPR050375">
    <property type="entry name" value="MFS_TsgA-like"/>
</dbReference>
<proteinExistence type="predicted"/>
<dbReference type="EMBL" id="VSSQ01038503">
    <property type="protein sequence ID" value="MPM91450.1"/>
    <property type="molecule type" value="Genomic_DNA"/>
</dbReference>
<evidence type="ECO:0008006" key="5">
    <source>
        <dbReference type="Google" id="ProtNLM"/>
    </source>
</evidence>
<gene>
    <name evidence="4" type="ORF">SDC9_138579</name>
</gene>
<dbReference type="InterPro" id="IPR036259">
    <property type="entry name" value="MFS_trans_sf"/>
</dbReference>
<protein>
    <recommendedName>
        <fullName evidence="5">L-fucose-proton symporter</fullName>
    </recommendedName>
</protein>
<reference evidence="4" key="1">
    <citation type="submission" date="2019-08" db="EMBL/GenBank/DDBJ databases">
        <authorList>
            <person name="Kucharzyk K."/>
            <person name="Murdoch R.W."/>
            <person name="Higgins S."/>
            <person name="Loffler F."/>
        </authorList>
    </citation>
    <scope>NUCLEOTIDE SEQUENCE</scope>
</reference>
<dbReference type="SUPFAM" id="SSF103473">
    <property type="entry name" value="MFS general substrate transporter"/>
    <property type="match status" value="1"/>
</dbReference>
<feature type="transmembrane region" description="Helical" evidence="3">
    <location>
        <begin position="26"/>
        <end position="44"/>
    </location>
</feature>
<feature type="transmembrane region" description="Helical" evidence="3">
    <location>
        <begin position="85"/>
        <end position="105"/>
    </location>
</feature>
<keyword evidence="2" id="KW-1003">Cell membrane</keyword>
<comment type="caution">
    <text evidence="4">The sequence shown here is derived from an EMBL/GenBank/DDBJ whole genome shotgun (WGS) entry which is preliminary data.</text>
</comment>
<comment type="subcellular location">
    <subcellularLocation>
        <location evidence="1">Cell inner membrane</location>
        <topology evidence="1">Multi-pass membrane protein</topology>
    </subcellularLocation>
</comment>
<feature type="transmembrane region" description="Helical" evidence="3">
    <location>
        <begin position="111"/>
        <end position="129"/>
    </location>
</feature>
<evidence type="ECO:0000313" key="4">
    <source>
        <dbReference type="EMBL" id="MPM91450.1"/>
    </source>
</evidence>
<feature type="transmembrane region" description="Helical" evidence="3">
    <location>
        <begin position="50"/>
        <end position="73"/>
    </location>
</feature>
<keyword evidence="3" id="KW-1133">Transmembrane helix</keyword>
<dbReference type="GO" id="GO:0005886">
    <property type="term" value="C:plasma membrane"/>
    <property type="evidence" value="ECO:0007669"/>
    <property type="project" value="UniProtKB-SubCell"/>
</dbReference>
<dbReference type="AlphaFoldDB" id="A0A645DPN2"/>
<evidence type="ECO:0000256" key="3">
    <source>
        <dbReference type="SAM" id="Phobius"/>
    </source>
</evidence>
<dbReference type="Gene3D" id="1.20.1250.20">
    <property type="entry name" value="MFS general substrate transporter like domains"/>
    <property type="match status" value="1"/>
</dbReference>